<evidence type="ECO:0000313" key="3">
    <source>
        <dbReference type="EMBL" id="KAH6609696.1"/>
    </source>
</evidence>
<feature type="compositionally biased region" description="Basic and acidic residues" evidence="1">
    <location>
        <begin position="128"/>
        <end position="138"/>
    </location>
</feature>
<dbReference type="InterPro" id="IPR039848">
    <property type="entry name" value="Ribosomal_mS35_mt"/>
</dbReference>
<organism evidence="3 4">
    <name type="scientific">Trichoderma cornu-damae</name>
    <dbReference type="NCBI Taxonomy" id="654480"/>
    <lineage>
        <taxon>Eukaryota</taxon>
        <taxon>Fungi</taxon>
        <taxon>Dikarya</taxon>
        <taxon>Ascomycota</taxon>
        <taxon>Pezizomycotina</taxon>
        <taxon>Sordariomycetes</taxon>
        <taxon>Hypocreomycetidae</taxon>
        <taxon>Hypocreales</taxon>
        <taxon>Hypocreaceae</taxon>
        <taxon>Trichoderma</taxon>
    </lineage>
</organism>
<feature type="region of interest" description="Disordered" evidence="1">
    <location>
        <begin position="128"/>
        <end position="159"/>
    </location>
</feature>
<evidence type="ECO:0000256" key="1">
    <source>
        <dbReference type="SAM" id="MobiDB-lite"/>
    </source>
</evidence>
<name>A0A9P8TVL8_9HYPO</name>
<comment type="caution">
    <text evidence="3">The sequence shown here is derived from an EMBL/GenBank/DDBJ whole genome shotgun (WGS) entry which is preliminary data.</text>
</comment>
<accession>A0A9P8TVL8</accession>
<dbReference type="PANTHER" id="PTHR13490:SF0">
    <property type="entry name" value="SMALL RIBOSOMAL SUBUNIT PROTEIN MS35"/>
    <property type="match status" value="1"/>
</dbReference>
<dbReference type="Pfam" id="PF10213">
    <property type="entry name" value="MRP-S28"/>
    <property type="match status" value="1"/>
</dbReference>
<dbReference type="EMBL" id="JAIWOZ010000002">
    <property type="protein sequence ID" value="KAH6609696.1"/>
    <property type="molecule type" value="Genomic_DNA"/>
</dbReference>
<dbReference type="OrthoDB" id="283424at2759"/>
<feature type="compositionally biased region" description="Acidic residues" evidence="1">
    <location>
        <begin position="144"/>
        <end position="159"/>
    </location>
</feature>
<proteinExistence type="predicted"/>
<feature type="region of interest" description="Disordered" evidence="1">
    <location>
        <begin position="28"/>
        <end position="65"/>
    </location>
</feature>
<keyword evidence="4" id="KW-1185">Reference proteome</keyword>
<sequence>MASASGAGRLCMLACRRALRVPRMPRTQPIAWQAPPTGRAFTTSPRRPADEKAAGREGEDGDGEEAYRTLDLKLMNKAFLDSVTPENLRQLDELAKNNGYTTVDEYLEATLRETSGWASEDRALEEDLFRDDAGERPNKSSFWFDEDDPETNTEEHDEFDEDDITSMAHGKLDEIRDMRHYARLAIWEMPLLAKFAKPFAPPTETQVLRWRYTTYMGESHPAEKKVVVQFAPDDLQLTPVETEKLKKLAGPRYNPETELVKMSCESFEHRAQNKQYLVNLVNDLIGAARDPKDTFEDVPLDLRHHKTEPKPRFPKEWRLTDERRRELAEYRQRAAIADAKRAEDGLLVDGQRLIDNFLIQKLAEEQEKEKVAELAAAVPRGGKATSGAARVKRY</sequence>
<reference evidence="3" key="1">
    <citation type="submission" date="2021-08" db="EMBL/GenBank/DDBJ databases">
        <title>Chromosome-Level Trichoderma cornu-damae using Hi-C Data.</title>
        <authorList>
            <person name="Kim C.S."/>
        </authorList>
    </citation>
    <scope>NUCLEOTIDE SEQUENCE</scope>
    <source>
        <strain evidence="3">KA19-0412C</strain>
    </source>
</reference>
<dbReference type="GO" id="GO:0032543">
    <property type="term" value="P:mitochondrial translation"/>
    <property type="evidence" value="ECO:0007669"/>
    <property type="project" value="InterPro"/>
</dbReference>
<dbReference type="InterPro" id="IPR019349">
    <property type="entry name" value="Ribosomal_mS35_mit"/>
</dbReference>
<dbReference type="PANTHER" id="PTHR13490">
    <property type="entry name" value="MITOCHONDRIAL 28S RIBOSOMAL PROTEIN S28"/>
    <property type="match status" value="1"/>
</dbReference>
<protein>
    <recommendedName>
        <fullName evidence="2">Small ribosomal subunit protein mS35 mitochondrial conserved domain-containing protein</fullName>
    </recommendedName>
</protein>
<dbReference type="GO" id="GO:0005763">
    <property type="term" value="C:mitochondrial small ribosomal subunit"/>
    <property type="evidence" value="ECO:0007669"/>
    <property type="project" value="TreeGrafter"/>
</dbReference>
<evidence type="ECO:0000313" key="4">
    <source>
        <dbReference type="Proteomes" id="UP000827724"/>
    </source>
</evidence>
<gene>
    <name evidence="3" type="ORF">Trco_003042</name>
</gene>
<evidence type="ECO:0000259" key="2">
    <source>
        <dbReference type="Pfam" id="PF10213"/>
    </source>
</evidence>
<feature type="domain" description="Small ribosomal subunit protein mS35 mitochondrial conserved" evidence="2">
    <location>
        <begin position="198"/>
        <end position="317"/>
    </location>
</feature>
<dbReference type="Proteomes" id="UP000827724">
    <property type="component" value="Unassembled WGS sequence"/>
</dbReference>
<feature type="compositionally biased region" description="Basic and acidic residues" evidence="1">
    <location>
        <begin position="47"/>
        <end position="58"/>
    </location>
</feature>
<dbReference type="AlphaFoldDB" id="A0A9P8TVL8"/>
<dbReference type="GO" id="GO:0003735">
    <property type="term" value="F:structural constituent of ribosome"/>
    <property type="evidence" value="ECO:0007669"/>
    <property type="project" value="InterPro"/>
</dbReference>